<protein>
    <submittedName>
        <fullName evidence="1">Uncharacterized protein</fullName>
    </submittedName>
</protein>
<dbReference type="AlphaFoldDB" id="A0A7I8BWX5"/>
<accession>A0A7I8BWX5</accession>
<gene>
    <name evidence="1" type="ORF">PPGU16_58350</name>
</gene>
<organism evidence="1 2">
    <name type="scientific">Paraburkholderia largidicola</name>
    <dbReference type="NCBI Taxonomy" id="3014751"/>
    <lineage>
        <taxon>Bacteria</taxon>
        <taxon>Pseudomonadati</taxon>
        <taxon>Pseudomonadota</taxon>
        <taxon>Betaproteobacteria</taxon>
        <taxon>Burkholderiales</taxon>
        <taxon>Burkholderiaceae</taxon>
        <taxon>Paraburkholderia</taxon>
    </lineage>
</organism>
<dbReference type="EMBL" id="AP023176">
    <property type="protein sequence ID" value="BCF92768.1"/>
    <property type="molecule type" value="Genomic_DNA"/>
</dbReference>
<geneLocation type="plasmid" evidence="1 2">
    <name>PPGU16_p1</name>
</geneLocation>
<evidence type="ECO:0000313" key="2">
    <source>
        <dbReference type="Proteomes" id="UP000510888"/>
    </source>
</evidence>
<evidence type="ECO:0000313" key="1">
    <source>
        <dbReference type="EMBL" id="BCF92768.1"/>
    </source>
</evidence>
<keyword evidence="2" id="KW-1185">Reference proteome</keyword>
<dbReference type="KEGG" id="plad:PPGU16_58350"/>
<keyword evidence="1" id="KW-0614">Plasmid</keyword>
<proteinExistence type="predicted"/>
<reference evidence="1 2" key="1">
    <citation type="journal article" date="2020" name="Genes (Basel)">
        <title>Genomic Comparison of Insect Gut Symbionts from Divergent Burkholderia Subclades.</title>
        <authorList>
            <person name="Takeshita K."/>
            <person name="Kikuchi Y."/>
        </authorList>
    </citation>
    <scope>NUCLEOTIDE SEQUENCE [LARGE SCALE GENOMIC DNA]</scope>
    <source>
        <strain evidence="1 2">PGU16</strain>
        <plasmid evidence="1 2">PPGU16_p1</plasmid>
    </source>
</reference>
<dbReference type="Proteomes" id="UP000510888">
    <property type="component" value="Plasmid PPGU16_p1"/>
</dbReference>
<sequence>MDKPSMEVVVTLRQAYLIMFEFLEREWTRLDRPDALGALVSNLALWGDPHGQGAPMDAAIFPEWLECAHRVLGDDELDGYANADIKLSPE</sequence>
<name>A0A7I8BWX5_9BURK</name>